<organism evidence="3">
    <name type="scientific">Schistosoma curassoni</name>
    <dbReference type="NCBI Taxonomy" id="6186"/>
    <lineage>
        <taxon>Eukaryota</taxon>
        <taxon>Metazoa</taxon>
        <taxon>Spiralia</taxon>
        <taxon>Lophotrochozoa</taxon>
        <taxon>Platyhelminthes</taxon>
        <taxon>Trematoda</taxon>
        <taxon>Digenea</taxon>
        <taxon>Strigeidida</taxon>
        <taxon>Schistosomatoidea</taxon>
        <taxon>Schistosomatidae</taxon>
        <taxon>Schistosoma</taxon>
    </lineage>
</organism>
<dbReference type="EMBL" id="UZAK01032433">
    <property type="protein sequence ID" value="VDP27349.1"/>
    <property type="molecule type" value="Genomic_DNA"/>
</dbReference>
<sequence>MCLFIVDERKRALVLEIRISDINNNNNNLVHACARKTYKDLTKWEVNTLWSPITFEIANIPLLTTDNLHRTNGPEVHYRSSTINFKV</sequence>
<name>A0A183JY83_9TREM</name>
<evidence type="ECO:0000313" key="1">
    <source>
        <dbReference type="EMBL" id="VDP27349.1"/>
    </source>
</evidence>
<reference evidence="1 2" key="2">
    <citation type="submission" date="2018-11" db="EMBL/GenBank/DDBJ databases">
        <authorList>
            <consortium name="Pathogen Informatics"/>
        </authorList>
    </citation>
    <scope>NUCLEOTIDE SEQUENCE [LARGE SCALE GENOMIC DNA]</scope>
    <source>
        <strain evidence="1">Dakar</strain>
        <strain evidence="2">Dakar, Senegal</strain>
    </source>
</reference>
<evidence type="ECO:0000313" key="2">
    <source>
        <dbReference type="Proteomes" id="UP000279833"/>
    </source>
</evidence>
<dbReference type="Proteomes" id="UP000279833">
    <property type="component" value="Unassembled WGS sequence"/>
</dbReference>
<protein>
    <submittedName>
        <fullName evidence="3">Neur_chan_LBD domain-containing protein</fullName>
    </submittedName>
</protein>
<accession>A0A183JY83</accession>
<keyword evidence="2" id="KW-1185">Reference proteome</keyword>
<dbReference type="AlphaFoldDB" id="A0A183JY83"/>
<gene>
    <name evidence="1" type="ORF">SCUD_LOCUS7685</name>
</gene>
<reference evidence="3" key="1">
    <citation type="submission" date="2016-06" db="UniProtKB">
        <authorList>
            <consortium name="WormBaseParasite"/>
        </authorList>
    </citation>
    <scope>IDENTIFICATION</scope>
</reference>
<evidence type="ECO:0000313" key="3">
    <source>
        <dbReference type="WBParaSite" id="SCUD_0000768501-mRNA-1"/>
    </source>
</evidence>
<proteinExistence type="predicted"/>
<dbReference type="WBParaSite" id="SCUD_0000768501-mRNA-1">
    <property type="protein sequence ID" value="SCUD_0000768501-mRNA-1"/>
    <property type="gene ID" value="SCUD_0000768501"/>
</dbReference>